<name>A0A399E244_9DEIN</name>
<dbReference type="CDD" id="cd06261">
    <property type="entry name" value="TM_PBP2"/>
    <property type="match status" value="1"/>
</dbReference>
<evidence type="ECO:0000256" key="4">
    <source>
        <dbReference type="ARBA" id="ARBA00022692"/>
    </source>
</evidence>
<keyword evidence="5 7" id="KW-1133">Transmembrane helix</keyword>
<dbReference type="Proteomes" id="UP000266089">
    <property type="component" value="Unassembled WGS sequence"/>
</dbReference>
<organism evidence="9 10">
    <name type="scientific">Meiothermus taiwanensis</name>
    <dbReference type="NCBI Taxonomy" id="172827"/>
    <lineage>
        <taxon>Bacteria</taxon>
        <taxon>Thermotogati</taxon>
        <taxon>Deinococcota</taxon>
        <taxon>Deinococci</taxon>
        <taxon>Thermales</taxon>
        <taxon>Thermaceae</taxon>
        <taxon>Meiothermus</taxon>
    </lineage>
</organism>
<keyword evidence="2 7" id="KW-0813">Transport</keyword>
<dbReference type="GO" id="GO:0005886">
    <property type="term" value="C:plasma membrane"/>
    <property type="evidence" value="ECO:0007669"/>
    <property type="project" value="UniProtKB-SubCell"/>
</dbReference>
<feature type="transmembrane region" description="Helical" evidence="7">
    <location>
        <begin position="361"/>
        <end position="391"/>
    </location>
</feature>
<proteinExistence type="inferred from homology"/>
<evidence type="ECO:0000259" key="8">
    <source>
        <dbReference type="PROSITE" id="PS50928"/>
    </source>
</evidence>
<evidence type="ECO:0000256" key="3">
    <source>
        <dbReference type="ARBA" id="ARBA00022475"/>
    </source>
</evidence>
<evidence type="ECO:0000256" key="1">
    <source>
        <dbReference type="ARBA" id="ARBA00004651"/>
    </source>
</evidence>
<keyword evidence="3" id="KW-1003">Cell membrane</keyword>
<dbReference type="GO" id="GO:0055085">
    <property type="term" value="P:transmembrane transport"/>
    <property type="evidence" value="ECO:0007669"/>
    <property type="project" value="InterPro"/>
</dbReference>
<feature type="transmembrane region" description="Helical" evidence="7">
    <location>
        <begin position="186"/>
        <end position="205"/>
    </location>
</feature>
<evidence type="ECO:0000313" key="9">
    <source>
        <dbReference type="EMBL" id="RIH77613.1"/>
    </source>
</evidence>
<feature type="domain" description="ABC transmembrane type-1" evidence="8">
    <location>
        <begin position="96"/>
        <end position="388"/>
    </location>
</feature>
<accession>A0A399E244</accession>
<dbReference type="InterPro" id="IPR035906">
    <property type="entry name" value="MetI-like_sf"/>
</dbReference>
<dbReference type="SUPFAM" id="SSF161098">
    <property type="entry name" value="MetI-like"/>
    <property type="match status" value="1"/>
</dbReference>
<feature type="transmembrane region" description="Helical" evidence="7">
    <location>
        <begin position="135"/>
        <end position="159"/>
    </location>
</feature>
<evidence type="ECO:0000256" key="5">
    <source>
        <dbReference type="ARBA" id="ARBA00022989"/>
    </source>
</evidence>
<dbReference type="InterPro" id="IPR000515">
    <property type="entry name" value="MetI-like"/>
</dbReference>
<dbReference type="Gene3D" id="1.10.3720.10">
    <property type="entry name" value="MetI-like"/>
    <property type="match status" value="1"/>
</dbReference>
<keyword evidence="6 7" id="KW-0472">Membrane</keyword>
<feature type="transmembrane region" description="Helical" evidence="7">
    <location>
        <begin position="261"/>
        <end position="280"/>
    </location>
</feature>
<evidence type="ECO:0000256" key="2">
    <source>
        <dbReference type="ARBA" id="ARBA00022448"/>
    </source>
</evidence>
<evidence type="ECO:0000256" key="7">
    <source>
        <dbReference type="RuleBase" id="RU363032"/>
    </source>
</evidence>
<dbReference type="RefSeq" id="WP_027887765.1">
    <property type="nucleotide sequence ID" value="NZ_JBHSXZ010000049.1"/>
</dbReference>
<dbReference type="InterPro" id="IPR045621">
    <property type="entry name" value="BPD_transp_1_N"/>
</dbReference>
<gene>
    <name evidence="9" type="primary">dppB_1</name>
    <name evidence="9" type="ORF">Mcate_01234</name>
</gene>
<feature type="transmembrane region" description="Helical" evidence="7">
    <location>
        <begin position="100"/>
        <end position="123"/>
    </location>
</feature>
<dbReference type="PROSITE" id="PS50928">
    <property type="entry name" value="ABC_TM1"/>
    <property type="match status" value="1"/>
</dbReference>
<feature type="transmembrane region" description="Helical" evidence="7">
    <location>
        <begin position="320"/>
        <end position="341"/>
    </location>
</feature>
<dbReference type="EMBL" id="QWKX01000024">
    <property type="protein sequence ID" value="RIH77613.1"/>
    <property type="molecule type" value="Genomic_DNA"/>
</dbReference>
<keyword evidence="4 7" id="KW-0812">Transmembrane</keyword>
<protein>
    <submittedName>
        <fullName evidence="9">Dipeptide transport system permease protein DppB</fullName>
    </submittedName>
</protein>
<feature type="transmembrane region" description="Helical" evidence="7">
    <location>
        <begin position="12"/>
        <end position="30"/>
    </location>
</feature>
<dbReference type="PANTHER" id="PTHR30465:SF0">
    <property type="entry name" value="OLIGOPEPTIDE TRANSPORT SYSTEM PERMEASE PROTEIN APPB"/>
    <property type="match status" value="1"/>
</dbReference>
<sequence>MFAYVVRRLLQLIPTFFGATLLAFLVIQLAPGDFVTRLELDPTQDRESIANLRQQLGLDQPLPVQYAKWLSGILQGYLGLSLSYKTDVWNVIGQRILNSMVLVVLATLMIYLIAIPIGVYSAIRKYTWPDRTFTVLAFLGLAIPNFFFGLIMLFLAVWLNDLTDMRILPIGGMTTEFIHLGNLTRAAQLLFPFALLGTLVFAGLFWQRSRRGQAATFGIWVGLVLFGMSTLLMLAPLLQGPGLPERLPYTESPLWARATNVLWHAFPVVIVVGTSGLAGLMRVMRGQMLDVLSQDYIRTARAKGLSERVVIYKHALRNAVIPFIAGIGGLLPGLIGGAGLVEVTMAWPGITPALLEAISAIDIYVIMGLITITTVLLMIGNVVSDLLLAWVDPRIRYS</sequence>
<feature type="transmembrane region" description="Helical" evidence="7">
    <location>
        <begin position="217"/>
        <end position="238"/>
    </location>
</feature>
<reference evidence="9 10" key="1">
    <citation type="submission" date="2018-08" db="EMBL/GenBank/DDBJ databases">
        <title>Meiothermus cateniformans JCM 15151 genome sequencing project.</title>
        <authorList>
            <person name="Da Costa M.S."/>
            <person name="Albuquerque L."/>
            <person name="Raposo P."/>
            <person name="Froufe H.J.C."/>
            <person name="Barroso C.S."/>
            <person name="Egas C."/>
        </authorList>
    </citation>
    <scope>NUCLEOTIDE SEQUENCE [LARGE SCALE GENOMIC DNA]</scope>
    <source>
        <strain evidence="9 10">JCM 15151</strain>
    </source>
</reference>
<dbReference type="OrthoDB" id="24153at2"/>
<comment type="subcellular location">
    <subcellularLocation>
        <location evidence="1 7">Cell membrane</location>
        <topology evidence="1 7">Multi-pass membrane protein</topology>
    </subcellularLocation>
</comment>
<comment type="caution">
    <text evidence="9">The sequence shown here is derived from an EMBL/GenBank/DDBJ whole genome shotgun (WGS) entry which is preliminary data.</text>
</comment>
<comment type="similarity">
    <text evidence="7">Belongs to the binding-protein-dependent transport system permease family.</text>
</comment>
<dbReference type="Pfam" id="PF19300">
    <property type="entry name" value="BPD_transp_1_N"/>
    <property type="match status" value="1"/>
</dbReference>
<evidence type="ECO:0000256" key="6">
    <source>
        <dbReference type="ARBA" id="ARBA00023136"/>
    </source>
</evidence>
<dbReference type="Pfam" id="PF00528">
    <property type="entry name" value="BPD_transp_1"/>
    <property type="match status" value="1"/>
</dbReference>
<dbReference type="PANTHER" id="PTHR30465">
    <property type="entry name" value="INNER MEMBRANE ABC TRANSPORTER"/>
    <property type="match status" value="1"/>
</dbReference>
<evidence type="ECO:0000313" key="10">
    <source>
        <dbReference type="Proteomes" id="UP000266089"/>
    </source>
</evidence>
<dbReference type="AlphaFoldDB" id="A0A399E244"/>